<dbReference type="OrthoDB" id="156886at2759"/>
<feature type="transmembrane region" description="Helical" evidence="1">
    <location>
        <begin position="183"/>
        <end position="203"/>
    </location>
</feature>
<dbReference type="EMBL" id="KE346366">
    <property type="protein sequence ID" value="KJE94050.1"/>
    <property type="molecule type" value="Genomic_DNA"/>
</dbReference>
<dbReference type="PhylomeDB" id="A0A0D2WQQ8"/>
<keyword evidence="1" id="KW-0812">Transmembrane</keyword>
<dbReference type="InterPro" id="IPR045325">
    <property type="entry name" value="TMEM70/TMEM186/TMEM223"/>
</dbReference>
<dbReference type="PANTHER" id="PTHR13281:SF0">
    <property type="entry name" value="TRANSMEMBRANE PROTEIN 70, MITOCHONDRIAL"/>
    <property type="match status" value="1"/>
</dbReference>
<evidence type="ECO:0000256" key="1">
    <source>
        <dbReference type="SAM" id="Phobius"/>
    </source>
</evidence>
<dbReference type="eggNOG" id="KOG4478">
    <property type="taxonomic scope" value="Eukaryota"/>
</dbReference>
<proteinExistence type="predicted"/>
<dbReference type="Proteomes" id="UP000008743">
    <property type="component" value="Unassembled WGS sequence"/>
</dbReference>
<sequence length="282" mass="29428">MLSSAAKPNCSLAAIQATRSINLPTATMTTTAAMTARGVALRYNHLQQQQQTRGLGLSAASCAQAETTASTPLTTSTTVTDAASTGSATAKLLSPLVAQLEQEHESQSPTAAKPAASSAASAAASAIAASSGLVDIVYKSPFDTTIRRLKLLSLTSCIGGLIGAPVLLLLTSSADALPTTARIAVAVLAAAMGSSTTALLHWVTKPYVRDLVRDEHNPDRLHATTFTFTGGDAKSSFLISSMRKAANSRAFVSFHADGRDYFVHKELVQDEQLLQILQKIES</sequence>
<dbReference type="Pfam" id="PF06979">
    <property type="entry name" value="TMEM70"/>
    <property type="match status" value="1"/>
</dbReference>
<dbReference type="InterPro" id="IPR009724">
    <property type="entry name" value="TMEM70"/>
</dbReference>
<dbReference type="GO" id="GO:0033615">
    <property type="term" value="P:mitochondrial proton-transporting ATP synthase complex assembly"/>
    <property type="evidence" value="ECO:0007669"/>
    <property type="project" value="TreeGrafter"/>
</dbReference>
<accession>A0A0D2WQQ8</accession>
<dbReference type="InParanoid" id="A0A0D2WQQ8"/>
<keyword evidence="1" id="KW-1133">Transmembrane helix</keyword>
<evidence type="ECO:0000313" key="3">
    <source>
        <dbReference type="Proteomes" id="UP000008743"/>
    </source>
</evidence>
<gene>
    <name evidence="2" type="ORF">CAOG_004747</name>
</gene>
<reference evidence="3" key="1">
    <citation type="submission" date="2011-02" db="EMBL/GenBank/DDBJ databases">
        <title>The Genome Sequence of Capsaspora owczarzaki ATCC 30864.</title>
        <authorList>
            <person name="Russ C."/>
            <person name="Cuomo C."/>
            <person name="Burger G."/>
            <person name="Gray M.W."/>
            <person name="Holland P.W.H."/>
            <person name="King N."/>
            <person name="Lang F.B.F."/>
            <person name="Roger A.J."/>
            <person name="Ruiz-Trillo I."/>
            <person name="Young S.K."/>
            <person name="Zeng Q."/>
            <person name="Gargeya S."/>
            <person name="Alvarado L."/>
            <person name="Berlin A."/>
            <person name="Chapman S.B."/>
            <person name="Chen Z."/>
            <person name="Freedman E."/>
            <person name="Gellesch M."/>
            <person name="Goldberg J."/>
            <person name="Griggs A."/>
            <person name="Gujja S."/>
            <person name="Heilman E."/>
            <person name="Heiman D."/>
            <person name="Howarth C."/>
            <person name="Mehta T."/>
            <person name="Neiman D."/>
            <person name="Pearson M."/>
            <person name="Roberts A."/>
            <person name="Saif S."/>
            <person name="Shea T."/>
            <person name="Shenoy N."/>
            <person name="Sisk P."/>
            <person name="Stolte C."/>
            <person name="Sykes S."/>
            <person name="White J."/>
            <person name="Yandava C."/>
            <person name="Haas B."/>
            <person name="Nusbaum C."/>
            <person name="Birren B."/>
        </authorList>
    </citation>
    <scope>NUCLEOTIDE SEQUENCE</scope>
    <source>
        <strain evidence="3">ATCC 30864</strain>
    </source>
</reference>
<dbReference type="AlphaFoldDB" id="A0A0D2WQQ8"/>
<name>A0A0D2WQQ8_CAPO3</name>
<dbReference type="PANTHER" id="PTHR13281">
    <property type="entry name" value="TRANSMEMBRANE PROTEIN 70, MITOCHONDRIAL"/>
    <property type="match status" value="1"/>
</dbReference>
<evidence type="ECO:0008006" key="4">
    <source>
        <dbReference type="Google" id="ProtNLM"/>
    </source>
</evidence>
<evidence type="ECO:0000313" key="2">
    <source>
        <dbReference type="EMBL" id="KJE94050.1"/>
    </source>
</evidence>
<dbReference type="GO" id="GO:0031966">
    <property type="term" value="C:mitochondrial membrane"/>
    <property type="evidence" value="ECO:0007669"/>
    <property type="project" value="TreeGrafter"/>
</dbReference>
<feature type="transmembrane region" description="Helical" evidence="1">
    <location>
        <begin position="151"/>
        <end position="171"/>
    </location>
</feature>
<keyword evidence="3" id="KW-1185">Reference proteome</keyword>
<organism evidence="2 3">
    <name type="scientific">Capsaspora owczarzaki (strain ATCC 30864)</name>
    <dbReference type="NCBI Taxonomy" id="595528"/>
    <lineage>
        <taxon>Eukaryota</taxon>
        <taxon>Filasterea</taxon>
        <taxon>Capsaspora</taxon>
    </lineage>
</organism>
<protein>
    <recommendedName>
        <fullName evidence="4">Transmembrane protein 70</fullName>
    </recommendedName>
</protein>
<dbReference type="STRING" id="595528.A0A0D2WQQ8"/>
<keyword evidence="1" id="KW-0472">Membrane</keyword>